<dbReference type="OrthoDB" id="3699656at2"/>
<proteinExistence type="predicted"/>
<dbReference type="AlphaFoldDB" id="A0A367EXT6"/>
<reference evidence="2 3" key="1">
    <citation type="submission" date="2018-06" db="EMBL/GenBank/DDBJ databases">
        <title>Streptomyces reniochalinae sp. nov. and Streptomyces diacarnus sp. nov. from marine sponges.</title>
        <authorList>
            <person name="Li L."/>
        </authorList>
    </citation>
    <scope>NUCLEOTIDE SEQUENCE [LARGE SCALE GENOMIC DNA]</scope>
    <source>
        <strain evidence="2 3">LHW50302</strain>
    </source>
</reference>
<dbReference type="Proteomes" id="UP000253507">
    <property type="component" value="Unassembled WGS sequence"/>
</dbReference>
<feature type="region of interest" description="Disordered" evidence="1">
    <location>
        <begin position="104"/>
        <end position="127"/>
    </location>
</feature>
<keyword evidence="3" id="KW-1185">Reference proteome</keyword>
<gene>
    <name evidence="2" type="ORF">DQ392_06840</name>
</gene>
<protein>
    <submittedName>
        <fullName evidence="2">Uncharacterized protein</fullName>
    </submittedName>
</protein>
<sequence length="127" mass="13521">MRQGASDRTTRPFTLVVCTACAPASAARPLERLRVAVRGCPHGVMVTSGCLGLLSTCRRPAAGLFAVVQPCTRRREPSGPPLRLGPILTMDDAEAVSLWLQAGMPDDGTPPARLPARRSPLRTAHLN</sequence>
<comment type="caution">
    <text evidence="2">The sequence shown here is derived from an EMBL/GenBank/DDBJ whole genome shotgun (WGS) entry which is preliminary data.</text>
</comment>
<dbReference type="EMBL" id="QOIM01000025">
    <property type="protein sequence ID" value="RCG22207.1"/>
    <property type="molecule type" value="Genomic_DNA"/>
</dbReference>
<evidence type="ECO:0000256" key="1">
    <source>
        <dbReference type="SAM" id="MobiDB-lite"/>
    </source>
</evidence>
<evidence type="ECO:0000313" key="3">
    <source>
        <dbReference type="Proteomes" id="UP000253507"/>
    </source>
</evidence>
<dbReference type="RefSeq" id="WP_114014600.1">
    <property type="nucleotide sequence ID" value="NZ_QOIM01000025.1"/>
</dbReference>
<name>A0A367EXT6_9ACTN</name>
<organism evidence="2 3">
    <name type="scientific">Streptomyces reniochalinae</name>
    <dbReference type="NCBI Taxonomy" id="2250578"/>
    <lineage>
        <taxon>Bacteria</taxon>
        <taxon>Bacillati</taxon>
        <taxon>Actinomycetota</taxon>
        <taxon>Actinomycetes</taxon>
        <taxon>Kitasatosporales</taxon>
        <taxon>Streptomycetaceae</taxon>
        <taxon>Streptomyces</taxon>
    </lineage>
</organism>
<evidence type="ECO:0000313" key="2">
    <source>
        <dbReference type="EMBL" id="RCG22207.1"/>
    </source>
</evidence>
<accession>A0A367EXT6</accession>